<sequence>MSNITLQYLFLVHSNNILNLESASKPTKTIYAELFELLKKAINYAINTKIYSNCLISLKSYSRSANNNDTNNPNITRYKERYLNQLKSNIKQNDKAKQHLRNSTCLNKLKSLAKNSIENESNIKVHKYKKCKQSGHYAKIYSNK</sequence>
<name>A0A9N8ZNF4_9GLOM</name>
<accession>A0A9N8ZNF4</accession>
<gene>
    <name evidence="1" type="ORF">RFULGI_LOCUS2494</name>
</gene>
<evidence type="ECO:0000313" key="1">
    <source>
        <dbReference type="EMBL" id="CAG8502256.1"/>
    </source>
</evidence>
<keyword evidence="2" id="KW-1185">Reference proteome</keyword>
<dbReference type="OrthoDB" id="2348750at2759"/>
<evidence type="ECO:0000313" key="2">
    <source>
        <dbReference type="Proteomes" id="UP000789396"/>
    </source>
</evidence>
<protein>
    <submittedName>
        <fullName evidence="1">1802_t:CDS:1</fullName>
    </submittedName>
</protein>
<dbReference type="AlphaFoldDB" id="A0A9N8ZNF4"/>
<organism evidence="1 2">
    <name type="scientific">Racocetra fulgida</name>
    <dbReference type="NCBI Taxonomy" id="60492"/>
    <lineage>
        <taxon>Eukaryota</taxon>
        <taxon>Fungi</taxon>
        <taxon>Fungi incertae sedis</taxon>
        <taxon>Mucoromycota</taxon>
        <taxon>Glomeromycotina</taxon>
        <taxon>Glomeromycetes</taxon>
        <taxon>Diversisporales</taxon>
        <taxon>Gigasporaceae</taxon>
        <taxon>Racocetra</taxon>
    </lineage>
</organism>
<comment type="caution">
    <text evidence="1">The sequence shown here is derived from an EMBL/GenBank/DDBJ whole genome shotgun (WGS) entry which is preliminary data.</text>
</comment>
<dbReference type="Proteomes" id="UP000789396">
    <property type="component" value="Unassembled WGS sequence"/>
</dbReference>
<proteinExistence type="predicted"/>
<reference evidence="1" key="1">
    <citation type="submission" date="2021-06" db="EMBL/GenBank/DDBJ databases">
        <authorList>
            <person name="Kallberg Y."/>
            <person name="Tangrot J."/>
            <person name="Rosling A."/>
        </authorList>
    </citation>
    <scope>NUCLEOTIDE SEQUENCE</scope>
    <source>
        <strain evidence="1">IN212</strain>
    </source>
</reference>
<dbReference type="EMBL" id="CAJVPZ010001898">
    <property type="protein sequence ID" value="CAG8502256.1"/>
    <property type="molecule type" value="Genomic_DNA"/>
</dbReference>